<dbReference type="OrthoDB" id="2032697at2"/>
<keyword evidence="1" id="KW-1133">Transmembrane helix</keyword>
<evidence type="ECO:0000259" key="2">
    <source>
        <dbReference type="Pfam" id="PF20597"/>
    </source>
</evidence>
<evidence type="ECO:0000256" key="1">
    <source>
        <dbReference type="SAM" id="Phobius"/>
    </source>
</evidence>
<name>A0A1H0H9X8_9FIRM</name>
<dbReference type="Pfam" id="PF20597">
    <property type="entry name" value="pAdhesive_15"/>
    <property type="match status" value="1"/>
</dbReference>
<keyword evidence="4" id="KW-1185">Reference proteome</keyword>
<keyword evidence="1" id="KW-0472">Membrane</keyword>
<gene>
    <name evidence="3" type="ORF">SAMN05192585_1661</name>
</gene>
<feature type="non-terminal residue" evidence="3">
    <location>
        <position position="408"/>
    </location>
</feature>
<reference evidence="3 4" key="1">
    <citation type="submission" date="2016-10" db="EMBL/GenBank/DDBJ databases">
        <authorList>
            <person name="de Groot N.N."/>
        </authorList>
    </citation>
    <scope>NUCLEOTIDE SEQUENCE [LARGE SCALE GENOMIC DNA]</scope>
    <source>
        <strain evidence="3 4">CGMCC 1.5012</strain>
    </source>
</reference>
<dbReference type="InterPro" id="IPR026588">
    <property type="entry name" value="Choice_anch_A"/>
</dbReference>
<sequence>MKNARHIRLSSCASAEIPAQPLNSCAPRRLLSGALAVLVVLLFCPSILVNAVETNLTAYSKAYTIENILSDYQYFVSGDLTLGEHNVGAIACGGSATIGNFGDGAIAPSYIQNVLSIKNYNGGGYLSSYPEFSAYVGLPAYYKTAAGNTANMKLYDKGTSYIDFTSAFASLKSQSSSMASAVTNSHTATADDITGDIYNGFTLNLTFSGYENAIIPADIYNQINYIKLSGITSLEDLINKRYVVNVSGITNPSITFKYISYSESNASGTKGILYSDGQPFNNTNSIKNMPGTIQAGQMSMNGMKLVWNFPDADTVTTNYTAGHIVAPNADVTIESGTGNFEGGVIAQSVNNPDGEGHFYPYVAVGESSDPGVTTSPTIKLIKTDSGTTPLTGATFGLFSNADCTEAHR</sequence>
<dbReference type="NCBIfam" id="TIGR04215">
    <property type="entry name" value="choice_anch_A"/>
    <property type="match status" value="1"/>
</dbReference>
<dbReference type="RefSeq" id="WP_092643793.1">
    <property type="nucleotide sequence ID" value="NZ_FNID01000066.1"/>
</dbReference>
<organism evidence="3 4">
    <name type="scientific">Acetanaerobacterium elongatum</name>
    <dbReference type="NCBI Taxonomy" id="258515"/>
    <lineage>
        <taxon>Bacteria</taxon>
        <taxon>Bacillati</taxon>
        <taxon>Bacillota</taxon>
        <taxon>Clostridia</taxon>
        <taxon>Eubacteriales</taxon>
        <taxon>Oscillospiraceae</taxon>
        <taxon>Acetanaerobacterium</taxon>
    </lineage>
</organism>
<accession>A0A1H0H9X8</accession>
<feature type="transmembrane region" description="Helical" evidence="1">
    <location>
        <begin position="30"/>
        <end position="52"/>
    </location>
</feature>
<keyword evidence="1" id="KW-0812">Transmembrane</keyword>
<evidence type="ECO:0000313" key="3">
    <source>
        <dbReference type="EMBL" id="SDO15711.1"/>
    </source>
</evidence>
<dbReference type="Proteomes" id="UP000199182">
    <property type="component" value="Unassembled WGS sequence"/>
</dbReference>
<proteinExistence type="predicted"/>
<feature type="domain" description="Choice-of-anchor A" evidence="2">
    <location>
        <begin position="67"/>
        <end position="357"/>
    </location>
</feature>
<dbReference type="EMBL" id="FNID01000066">
    <property type="protein sequence ID" value="SDO15711.1"/>
    <property type="molecule type" value="Genomic_DNA"/>
</dbReference>
<protein>
    <submittedName>
        <fullName evidence="3">Choice-of-anchor A domain-containing protein</fullName>
    </submittedName>
</protein>
<evidence type="ECO:0000313" key="4">
    <source>
        <dbReference type="Proteomes" id="UP000199182"/>
    </source>
</evidence>
<dbReference type="STRING" id="258515.SAMN05192585_1661"/>
<dbReference type="AlphaFoldDB" id="A0A1H0H9X8"/>